<keyword evidence="3" id="KW-1185">Reference proteome</keyword>
<protein>
    <recommendedName>
        <fullName evidence="4">DUF4232 domain-containing protein</fullName>
    </recommendedName>
</protein>
<proteinExistence type="predicted"/>
<evidence type="ECO:0000256" key="1">
    <source>
        <dbReference type="SAM" id="Phobius"/>
    </source>
</evidence>
<dbReference type="Proteomes" id="UP001382181">
    <property type="component" value="Unassembled WGS sequence"/>
</dbReference>
<keyword evidence="1" id="KW-0472">Membrane</keyword>
<evidence type="ECO:0000313" key="2">
    <source>
        <dbReference type="EMBL" id="MEH0561837.1"/>
    </source>
</evidence>
<organism evidence="2 3">
    <name type="scientific">Streptomyces silvae</name>
    <dbReference type="NCBI Taxonomy" id="2803812"/>
    <lineage>
        <taxon>Bacteria</taxon>
        <taxon>Bacillati</taxon>
        <taxon>Actinomycetota</taxon>
        <taxon>Actinomycetes</taxon>
        <taxon>Kitasatosporales</taxon>
        <taxon>Streptomycetaceae</taxon>
        <taxon>Streptomyces</taxon>
    </lineage>
</organism>
<sequence>MRDDATAVPSGGSKRKKIAFAALGVLVVAGVGVAVFLPDEEPALSIPARVCGEAVPTAHVKSLLPEKGEAFEEGSVFFTAGTAGGTGKCELSGGGRSLAIKYSRIQDPAYDQERVRSEAAKPGNTRLSLGPAEGYIGGYGASLFVGCPYAGGRKDLLAVSVAVGGISKITDSAMQVRVSALTADVARGVARDVVGCEGAADLPDSAPKIG</sequence>
<keyword evidence="1" id="KW-0812">Transmembrane</keyword>
<evidence type="ECO:0008006" key="4">
    <source>
        <dbReference type="Google" id="ProtNLM"/>
    </source>
</evidence>
<reference evidence="2 3" key="1">
    <citation type="submission" date="2023-04" db="EMBL/GenBank/DDBJ databases">
        <title>Genomic diversity of scab-causing Streptomyces spp. in the province of Quebec, Canada.</title>
        <authorList>
            <person name="Biessy A."/>
            <person name="Cadieux M."/>
            <person name="Ciotola M."/>
            <person name="Filion M."/>
        </authorList>
    </citation>
    <scope>NUCLEOTIDE SEQUENCE [LARGE SCALE GENOMIC DNA]</scope>
    <source>
        <strain evidence="2 3">B21-103</strain>
    </source>
</reference>
<accession>A0ABU8A655</accession>
<evidence type="ECO:0000313" key="3">
    <source>
        <dbReference type="Proteomes" id="UP001382181"/>
    </source>
</evidence>
<dbReference type="RefSeq" id="WP_147983636.1">
    <property type="nucleotide sequence ID" value="NZ_JARUMK010000001.1"/>
</dbReference>
<comment type="caution">
    <text evidence="2">The sequence shown here is derived from an EMBL/GenBank/DDBJ whole genome shotgun (WGS) entry which is preliminary data.</text>
</comment>
<gene>
    <name evidence="2" type="ORF">QBA37_21765</name>
</gene>
<keyword evidence="1" id="KW-1133">Transmembrane helix</keyword>
<name>A0ABU8A655_9ACTN</name>
<feature type="transmembrane region" description="Helical" evidence="1">
    <location>
        <begin position="18"/>
        <end position="37"/>
    </location>
</feature>
<dbReference type="EMBL" id="JARUMK010000001">
    <property type="protein sequence ID" value="MEH0561837.1"/>
    <property type="molecule type" value="Genomic_DNA"/>
</dbReference>